<evidence type="ECO:0000313" key="5">
    <source>
        <dbReference type="Proteomes" id="UP000234775"/>
    </source>
</evidence>
<organism evidence="2 4">
    <name type="scientific">Aerococcus christensenii</name>
    <dbReference type="NCBI Taxonomy" id="87541"/>
    <lineage>
        <taxon>Bacteria</taxon>
        <taxon>Bacillati</taxon>
        <taxon>Bacillota</taxon>
        <taxon>Bacilli</taxon>
        <taxon>Lactobacillales</taxon>
        <taxon>Aerococcaceae</taxon>
        <taxon>Aerococcus</taxon>
    </lineage>
</organism>
<keyword evidence="5" id="KW-1185">Reference proteome</keyword>
<dbReference type="STRING" id="87541.AWM71_01070"/>
<dbReference type="SUPFAM" id="SSF53850">
    <property type="entry name" value="Periplasmic binding protein-like II"/>
    <property type="match status" value="1"/>
</dbReference>
<dbReference type="KEGG" id="acg:AWM71_01070"/>
<evidence type="ECO:0000256" key="1">
    <source>
        <dbReference type="ARBA" id="ARBA00022729"/>
    </source>
</evidence>
<reference evidence="3 5" key="2">
    <citation type="submission" date="2017-12" db="EMBL/GenBank/DDBJ databases">
        <title>Phylogenetic diversity of female urinary microbiome.</title>
        <authorList>
            <person name="Thomas-White K."/>
            <person name="Wolfe A.J."/>
        </authorList>
    </citation>
    <scope>NUCLEOTIDE SEQUENCE [LARGE SCALE GENOMIC DNA]</scope>
    <source>
        <strain evidence="3 5">UMB0844</strain>
    </source>
</reference>
<accession>A0A109RC23</accession>
<dbReference type="Proteomes" id="UP000070422">
    <property type="component" value="Unassembled WGS sequence"/>
</dbReference>
<dbReference type="EMBL" id="LSCQ01000041">
    <property type="protein sequence ID" value="KXB36488.1"/>
    <property type="molecule type" value="Genomic_DNA"/>
</dbReference>
<dbReference type="InterPro" id="IPR006059">
    <property type="entry name" value="SBP"/>
</dbReference>
<dbReference type="OrthoDB" id="179400at2"/>
<dbReference type="PROSITE" id="PS51257">
    <property type="entry name" value="PROKAR_LIPOPROTEIN"/>
    <property type="match status" value="1"/>
</dbReference>
<evidence type="ECO:0000313" key="3">
    <source>
        <dbReference type="EMBL" id="PKY91148.1"/>
    </source>
</evidence>
<comment type="caution">
    <text evidence="2">The sequence shown here is derived from an EMBL/GenBank/DDBJ whole genome shotgun (WGS) entry which is preliminary data.</text>
</comment>
<dbReference type="AlphaFoldDB" id="A0A109RC23"/>
<dbReference type="GO" id="GO:0030976">
    <property type="term" value="F:thiamine pyrophosphate binding"/>
    <property type="evidence" value="ECO:0007669"/>
    <property type="project" value="TreeGrafter"/>
</dbReference>
<dbReference type="PATRIC" id="fig|87541.4.peg.774"/>
<dbReference type="PANTHER" id="PTHR30006:SF2">
    <property type="entry name" value="ABC TRANSPORTER SUBSTRATE-BINDING PROTEIN"/>
    <property type="match status" value="1"/>
</dbReference>
<dbReference type="GO" id="GO:0030288">
    <property type="term" value="C:outer membrane-bounded periplasmic space"/>
    <property type="evidence" value="ECO:0007669"/>
    <property type="project" value="TreeGrafter"/>
</dbReference>
<dbReference type="PANTHER" id="PTHR30006">
    <property type="entry name" value="THIAMINE-BINDING PERIPLASMIC PROTEIN-RELATED"/>
    <property type="match status" value="1"/>
</dbReference>
<dbReference type="GO" id="GO:0030975">
    <property type="term" value="F:thiamine binding"/>
    <property type="evidence" value="ECO:0007669"/>
    <property type="project" value="TreeGrafter"/>
</dbReference>
<reference evidence="2 4" key="1">
    <citation type="submission" date="2016-01" db="EMBL/GenBank/DDBJ databases">
        <authorList>
            <person name="Oliw E.H."/>
        </authorList>
    </citation>
    <scope>NUCLEOTIDE SEQUENCE [LARGE SCALE GENOMIC DNA]</scope>
    <source>
        <strain evidence="2 4">KA00635</strain>
    </source>
</reference>
<dbReference type="EMBL" id="PKGZ01000004">
    <property type="protein sequence ID" value="PKY91148.1"/>
    <property type="molecule type" value="Genomic_DNA"/>
</dbReference>
<protein>
    <submittedName>
        <fullName evidence="3">ABC transporter substrate-binding protein</fullName>
    </submittedName>
    <submittedName>
        <fullName evidence="2">ABC transporter, solute-binding protein</fullName>
    </submittedName>
</protein>
<evidence type="ECO:0000313" key="2">
    <source>
        <dbReference type="EMBL" id="KXB36488.1"/>
    </source>
</evidence>
<gene>
    <name evidence="3" type="ORF">CYJ27_05425</name>
    <name evidence="2" type="ORF">HMPREF3187_00780</name>
</gene>
<evidence type="ECO:0000313" key="4">
    <source>
        <dbReference type="Proteomes" id="UP000070422"/>
    </source>
</evidence>
<dbReference type="Pfam" id="PF13416">
    <property type="entry name" value="SBP_bac_8"/>
    <property type="match status" value="1"/>
</dbReference>
<dbReference type="RefSeq" id="WP_060776277.1">
    <property type="nucleotide sequence ID" value="NZ_CP014159.1"/>
</dbReference>
<dbReference type="Gene3D" id="3.40.190.10">
    <property type="entry name" value="Periplasmic binding protein-like II"/>
    <property type="match status" value="2"/>
</dbReference>
<sequence length="358" mass="40802">MKFNGQAMKVITLVGALTLGLAGCGSSESKPKEEAKKDDSELVVYSNSLNDGRDTWLKEQAEKKGFKLKFVAAPGGEVYNRLLAEKNAPQADVTYGMDEGYFNKLKAQDLLEKYEPAWSKDVPKDYQKGEGYFSPLVEQRIYLMYNPKFVKAEDAPKSWDELINNEKYAKKYRLSKAISGGTDQKAAMSILFNYRDDKSENGISEAGWKQLHKFYEHGYMPSKGEDYVQLFAEGKVPIMYFFSSAVPKSEKKFNFKSEPINPEQGVFSVSEQIGLVKKGKDHDYKKAKAFIDWFGSAEVQKEWAKKFGTWPVLPKAQEGADDRLREIMSKTTPMKVDWKFVNDHIDSWVEKIELEILS</sequence>
<dbReference type="Proteomes" id="UP000234775">
    <property type="component" value="Unassembled WGS sequence"/>
</dbReference>
<dbReference type="GO" id="GO:0015888">
    <property type="term" value="P:thiamine transport"/>
    <property type="evidence" value="ECO:0007669"/>
    <property type="project" value="TreeGrafter"/>
</dbReference>
<proteinExistence type="predicted"/>
<keyword evidence="1" id="KW-0732">Signal</keyword>
<name>A0A109RC23_9LACT</name>